<dbReference type="RefSeq" id="XP_009218622.1">
    <property type="nucleotide sequence ID" value="XM_009220358.1"/>
</dbReference>
<dbReference type="Proteomes" id="UP000006039">
    <property type="component" value="Unassembled WGS sequence"/>
</dbReference>
<gene>
    <name evidence="3" type="primary">20343044</name>
    <name evidence="2" type="ORF">GGTG_02586</name>
</gene>
<dbReference type="AlphaFoldDB" id="J3NMT0"/>
<dbReference type="GeneID" id="20343044"/>
<proteinExistence type="predicted"/>
<dbReference type="EnsemblFungi" id="EJT77477">
    <property type="protein sequence ID" value="EJT77477"/>
    <property type="gene ID" value="GGTG_02586"/>
</dbReference>
<sequence>MSGISAHAQPGGTCQKTLSLVIHKWEECIVSSFLCPSKRMIVLVDIHKVCGLCPGVPMFMLHLESSRTFYTVPSSTLVSDSTSTSRCQPGGISASRSPTMLKPRKSSTARYPGRGPLLGRVQASEKVHGVVAGGHYGIVYI</sequence>
<name>J3NMT0_GAET3</name>
<accession>J3NMT0</accession>
<reference evidence="3" key="5">
    <citation type="submission" date="2018-04" db="UniProtKB">
        <authorList>
            <consortium name="EnsemblFungi"/>
        </authorList>
    </citation>
    <scope>IDENTIFICATION</scope>
    <source>
        <strain evidence="3">R3-111a-1</strain>
    </source>
</reference>
<evidence type="ECO:0000313" key="2">
    <source>
        <dbReference type="EMBL" id="EJT77477.1"/>
    </source>
</evidence>
<organism evidence="2">
    <name type="scientific">Gaeumannomyces tritici (strain R3-111a-1)</name>
    <name type="common">Wheat and barley take-all root rot fungus</name>
    <name type="synonym">Gaeumannomyces graminis var. tritici</name>
    <dbReference type="NCBI Taxonomy" id="644352"/>
    <lineage>
        <taxon>Eukaryota</taxon>
        <taxon>Fungi</taxon>
        <taxon>Dikarya</taxon>
        <taxon>Ascomycota</taxon>
        <taxon>Pezizomycotina</taxon>
        <taxon>Sordariomycetes</taxon>
        <taxon>Sordariomycetidae</taxon>
        <taxon>Magnaporthales</taxon>
        <taxon>Magnaporthaceae</taxon>
        <taxon>Gaeumannomyces</taxon>
    </lineage>
</organism>
<evidence type="ECO:0000313" key="4">
    <source>
        <dbReference type="Proteomes" id="UP000006039"/>
    </source>
</evidence>
<dbReference type="EMBL" id="GL385396">
    <property type="protein sequence ID" value="EJT77477.1"/>
    <property type="molecule type" value="Genomic_DNA"/>
</dbReference>
<reference evidence="3" key="4">
    <citation type="journal article" date="2015" name="G3 (Bethesda)">
        <title>Genome sequences of three phytopathogenic species of the Magnaporthaceae family of fungi.</title>
        <authorList>
            <person name="Okagaki L.H."/>
            <person name="Nunes C.C."/>
            <person name="Sailsbery J."/>
            <person name="Clay B."/>
            <person name="Brown D."/>
            <person name="John T."/>
            <person name="Oh Y."/>
            <person name="Young N."/>
            <person name="Fitzgerald M."/>
            <person name="Haas B.J."/>
            <person name="Zeng Q."/>
            <person name="Young S."/>
            <person name="Adiconis X."/>
            <person name="Fan L."/>
            <person name="Levin J.Z."/>
            <person name="Mitchell T.K."/>
            <person name="Okubara P.A."/>
            <person name="Farman M.L."/>
            <person name="Kohn L.M."/>
            <person name="Birren B."/>
            <person name="Ma L.-J."/>
            <person name="Dean R.A."/>
        </authorList>
    </citation>
    <scope>NUCLEOTIDE SEQUENCE</scope>
    <source>
        <strain evidence="3">R3-111a-1</strain>
    </source>
</reference>
<reference evidence="2" key="2">
    <citation type="submission" date="2010-07" db="EMBL/GenBank/DDBJ databases">
        <authorList>
            <consortium name="The Broad Institute Genome Sequencing Platform"/>
            <consortium name="Broad Institute Genome Sequencing Center for Infectious Disease"/>
            <person name="Ma L.-J."/>
            <person name="Dead R."/>
            <person name="Young S."/>
            <person name="Zeng Q."/>
            <person name="Koehrsen M."/>
            <person name="Alvarado L."/>
            <person name="Berlin A."/>
            <person name="Chapman S.B."/>
            <person name="Chen Z."/>
            <person name="Freedman E."/>
            <person name="Gellesch M."/>
            <person name="Goldberg J."/>
            <person name="Griggs A."/>
            <person name="Gujja S."/>
            <person name="Heilman E.R."/>
            <person name="Heiman D."/>
            <person name="Hepburn T."/>
            <person name="Howarth C."/>
            <person name="Jen D."/>
            <person name="Larson L."/>
            <person name="Mehta T."/>
            <person name="Neiman D."/>
            <person name="Pearson M."/>
            <person name="Roberts A."/>
            <person name="Saif S."/>
            <person name="Shea T."/>
            <person name="Shenoy N."/>
            <person name="Sisk P."/>
            <person name="Stolte C."/>
            <person name="Sykes S."/>
            <person name="Walk T."/>
            <person name="White J."/>
            <person name="Yandava C."/>
            <person name="Haas B."/>
            <person name="Nusbaum C."/>
            <person name="Birren B."/>
        </authorList>
    </citation>
    <scope>NUCLEOTIDE SEQUENCE</scope>
    <source>
        <strain evidence="2">R3-111a-1</strain>
    </source>
</reference>
<protein>
    <submittedName>
        <fullName evidence="2 3">Uncharacterized protein</fullName>
    </submittedName>
</protein>
<reference evidence="2" key="3">
    <citation type="submission" date="2010-09" db="EMBL/GenBank/DDBJ databases">
        <title>Annotation of Gaeumannomyces graminis var. tritici R3-111a-1.</title>
        <authorList>
            <consortium name="The Broad Institute Genome Sequencing Platform"/>
            <person name="Ma L.-J."/>
            <person name="Dead R."/>
            <person name="Young S.K."/>
            <person name="Zeng Q."/>
            <person name="Gargeya S."/>
            <person name="Fitzgerald M."/>
            <person name="Haas B."/>
            <person name="Abouelleil A."/>
            <person name="Alvarado L."/>
            <person name="Arachchi H.M."/>
            <person name="Berlin A."/>
            <person name="Brown A."/>
            <person name="Chapman S.B."/>
            <person name="Chen Z."/>
            <person name="Dunbar C."/>
            <person name="Freedman E."/>
            <person name="Gearin G."/>
            <person name="Gellesch M."/>
            <person name="Goldberg J."/>
            <person name="Griggs A."/>
            <person name="Gujja S."/>
            <person name="Heiman D."/>
            <person name="Howarth C."/>
            <person name="Larson L."/>
            <person name="Lui A."/>
            <person name="MacDonald P.J.P."/>
            <person name="Mehta T."/>
            <person name="Montmayeur A."/>
            <person name="Murphy C."/>
            <person name="Neiman D."/>
            <person name="Pearson M."/>
            <person name="Priest M."/>
            <person name="Roberts A."/>
            <person name="Saif S."/>
            <person name="Shea T."/>
            <person name="Shenoy N."/>
            <person name="Sisk P."/>
            <person name="Stolte C."/>
            <person name="Sykes S."/>
            <person name="Yandava C."/>
            <person name="Wortman J."/>
            <person name="Nusbaum C."/>
            <person name="Birren B."/>
        </authorList>
    </citation>
    <scope>NUCLEOTIDE SEQUENCE</scope>
    <source>
        <strain evidence="2">R3-111a-1</strain>
    </source>
</reference>
<keyword evidence="4" id="KW-1185">Reference proteome</keyword>
<dbReference type="HOGENOM" id="CLU_1825401_0_0_1"/>
<evidence type="ECO:0000256" key="1">
    <source>
        <dbReference type="SAM" id="MobiDB-lite"/>
    </source>
</evidence>
<feature type="region of interest" description="Disordered" evidence="1">
    <location>
        <begin position="88"/>
        <end position="107"/>
    </location>
</feature>
<evidence type="ECO:0000313" key="3">
    <source>
        <dbReference type="EnsemblFungi" id="EJT77477"/>
    </source>
</evidence>
<dbReference type="VEuPathDB" id="FungiDB:GGTG_02586"/>
<reference evidence="4" key="1">
    <citation type="submission" date="2010-07" db="EMBL/GenBank/DDBJ databases">
        <title>The genome sequence of Gaeumannomyces graminis var. tritici strain R3-111a-1.</title>
        <authorList>
            <consortium name="The Broad Institute Genome Sequencing Platform"/>
            <person name="Ma L.-J."/>
            <person name="Dead R."/>
            <person name="Young S."/>
            <person name="Zeng Q."/>
            <person name="Koehrsen M."/>
            <person name="Alvarado L."/>
            <person name="Berlin A."/>
            <person name="Chapman S.B."/>
            <person name="Chen Z."/>
            <person name="Freedman E."/>
            <person name="Gellesch M."/>
            <person name="Goldberg J."/>
            <person name="Griggs A."/>
            <person name="Gujja S."/>
            <person name="Heilman E.R."/>
            <person name="Heiman D."/>
            <person name="Hepburn T."/>
            <person name="Howarth C."/>
            <person name="Jen D."/>
            <person name="Larson L."/>
            <person name="Mehta T."/>
            <person name="Neiman D."/>
            <person name="Pearson M."/>
            <person name="Roberts A."/>
            <person name="Saif S."/>
            <person name="Shea T."/>
            <person name="Shenoy N."/>
            <person name="Sisk P."/>
            <person name="Stolte C."/>
            <person name="Sykes S."/>
            <person name="Walk T."/>
            <person name="White J."/>
            <person name="Yandava C."/>
            <person name="Haas B."/>
            <person name="Nusbaum C."/>
            <person name="Birren B."/>
        </authorList>
    </citation>
    <scope>NUCLEOTIDE SEQUENCE [LARGE SCALE GENOMIC DNA]</scope>
    <source>
        <strain evidence="4">R3-111a-1</strain>
    </source>
</reference>